<evidence type="ECO:0000313" key="1">
    <source>
        <dbReference type="EMBL" id="URZ12335.1"/>
    </source>
</evidence>
<dbReference type="AlphaFoldDB" id="A0A1S8MCG3"/>
<dbReference type="PIRSF" id="PIRSF031501">
    <property type="entry name" value="QueT"/>
    <property type="match status" value="1"/>
</dbReference>
<dbReference type="Pfam" id="PF06177">
    <property type="entry name" value="QueT"/>
    <property type="match status" value="1"/>
</dbReference>
<dbReference type="PANTHER" id="PTHR40044:SF1">
    <property type="entry name" value="INTEGRAL MEMBRANE PROTEIN"/>
    <property type="match status" value="1"/>
</dbReference>
<dbReference type="PANTHER" id="PTHR40044">
    <property type="entry name" value="INTEGRAL MEMBRANE PROTEIN-RELATED"/>
    <property type="match status" value="1"/>
</dbReference>
<dbReference type="Proteomes" id="UP000190951">
    <property type="component" value="Chromosome"/>
</dbReference>
<name>A0A1S8MCG3_9CLOT</name>
<evidence type="ECO:0000313" key="2">
    <source>
        <dbReference type="Proteomes" id="UP000190951"/>
    </source>
</evidence>
<dbReference type="EMBL" id="CP096983">
    <property type="protein sequence ID" value="URZ12335.1"/>
    <property type="molecule type" value="Genomic_DNA"/>
</dbReference>
<dbReference type="STRING" id="84029.CROST_12920"/>
<keyword evidence="2" id="KW-1185">Reference proteome</keyword>
<protein>
    <submittedName>
        <fullName evidence="1">Queuosine transporter QueT</fullName>
    </submittedName>
</protein>
<proteinExistence type="predicted"/>
<dbReference type="KEGG" id="crw:CROST_030570"/>
<dbReference type="RefSeq" id="WP_077833028.1">
    <property type="nucleotide sequence ID" value="NZ_CP096983.1"/>
</dbReference>
<reference evidence="1 2" key="1">
    <citation type="submission" date="2022-04" db="EMBL/GenBank/DDBJ databases">
        <title>Genome sequence of C. roseum typestrain.</title>
        <authorList>
            <person name="Poehlein A."/>
            <person name="Schoch T."/>
            <person name="Duerre P."/>
            <person name="Daniel R."/>
        </authorList>
    </citation>
    <scope>NUCLEOTIDE SEQUENCE [LARGE SCALE GENOMIC DNA]</scope>
    <source>
        <strain evidence="1 2">DSM 7320</strain>
    </source>
</reference>
<organism evidence="1 2">
    <name type="scientific">Clostridium felsineum</name>
    <dbReference type="NCBI Taxonomy" id="36839"/>
    <lineage>
        <taxon>Bacteria</taxon>
        <taxon>Bacillati</taxon>
        <taxon>Bacillota</taxon>
        <taxon>Clostridia</taxon>
        <taxon>Eubacteriales</taxon>
        <taxon>Clostridiaceae</taxon>
        <taxon>Clostridium</taxon>
    </lineage>
</organism>
<accession>A0A1S8MCG3</accession>
<dbReference type="InterPro" id="IPR010387">
    <property type="entry name" value="QueT"/>
</dbReference>
<sequence length="166" mass="18258">MKKRNTLRILVVNALIAAIYAVLTLGLSFLSYGQIQIRVSEALTVLPFFSGYYVIGLTLGCFIANIFSVMKLDMIFGTLATFIAACLTYFIGKSNIPFKKYIAPLPPIISNAVIVGLELKIATHAPFFVNAIWVGIGEIVACFVLGLPLLSFIEKSKILNRFVTFK</sequence>
<gene>
    <name evidence="1" type="primary">queT</name>
    <name evidence="1" type="ORF">CROST_030570</name>
</gene>